<dbReference type="InterPro" id="IPR036514">
    <property type="entry name" value="SGNH_hydro_sf"/>
</dbReference>
<gene>
    <name evidence="2" type="ORF">MXD59_13695</name>
</gene>
<accession>A0ABT0JZD9</accession>
<keyword evidence="2" id="KW-0378">Hydrolase</keyword>
<proteinExistence type="predicted"/>
<dbReference type="InterPro" id="IPR053140">
    <property type="entry name" value="GDSL_Rv0518-like"/>
</dbReference>
<feature type="domain" description="SGNH hydrolase-type esterase" evidence="1">
    <location>
        <begin position="8"/>
        <end position="181"/>
    </location>
</feature>
<dbReference type="CDD" id="cd01832">
    <property type="entry name" value="SGNH_hydrolase_like_1"/>
    <property type="match status" value="1"/>
</dbReference>
<dbReference type="Pfam" id="PF13472">
    <property type="entry name" value="Lipase_GDSL_2"/>
    <property type="match status" value="1"/>
</dbReference>
<dbReference type="PANTHER" id="PTHR43784:SF2">
    <property type="entry name" value="GDSL-LIKE LIPASE_ACYLHYDROLASE, PUTATIVE (AFU_ORTHOLOGUE AFUA_2G00820)-RELATED"/>
    <property type="match status" value="1"/>
</dbReference>
<reference evidence="2 3" key="1">
    <citation type="submission" date="2022-04" db="EMBL/GenBank/DDBJ databases">
        <title>Genome diversity in the genus Frankia.</title>
        <authorList>
            <person name="Carlos-Shanley C."/>
            <person name="Hahn D."/>
        </authorList>
    </citation>
    <scope>NUCLEOTIDE SEQUENCE [LARGE SCALE GENOMIC DNA]</scope>
    <source>
        <strain evidence="2 3">Ag45/Mut15</strain>
    </source>
</reference>
<dbReference type="EMBL" id="JALKFT010000012">
    <property type="protein sequence ID" value="MCK9876820.1"/>
    <property type="molecule type" value="Genomic_DNA"/>
</dbReference>
<protein>
    <submittedName>
        <fullName evidence="2">SGNH/GDSL hydrolase family protein</fullName>
    </submittedName>
</protein>
<evidence type="ECO:0000313" key="2">
    <source>
        <dbReference type="EMBL" id="MCK9876820.1"/>
    </source>
</evidence>
<dbReference type="Gene3D" id="3.40.50.1110">
    <property type="entry name" value="SGNH hydrolase"/>
    <property type="match status" value="1"/>
</dbReference>
<name>A0ABT0JZD9_9ACTN</name>
<dbReference type="SUPFAM" id="SSF52266">
    <property type="entry name" value="SGNH hydrolase"/>
    <property type="match status" value="1"/>
</dbReference>
<dbReference type="Proteomes" id="UP001201873">
    <property type="component" value="Unassembled WGS sequence"/>
</dbReference>
<sequence length="200" mass="21907">MPAARFTALGDSFVEGRGDVAADGSYIGWARRFARRMGVAAQETRNLGAYQATTQVVVDTQLHQALVRKSPLIGVIVGVNDLVQDYAPDRFAVNLRTIFGSLAGLDTTVFTASYPDIPANLPLPAEFRDLLRARFAYANDVLREVCSETHTLHLDIAADTDWSGRELWSADGLHPNTDGHDRFAEDMADLVERASWLTAA</sequence>
<organism evidence="2 3">
    <name type="scientific">Frankia umida</name>
    <dbReference type="NCBI Taxonomy" id="573489"/>
    <lineage>
        <taxon>Bacteria</taxon>
        <taxon>Bacillati</taxon>
        <taxon>Actinomycetota</taxon>
        <taxon>Actinomycetes</taxon>
        <taxon>Frankiales</taxon>
        <taxon>Frankiaceae</taxon>
        <taxon>Frankia</taxon>
    </lineage>
</organism>
<dbReference type="RefSeq" id="WP_248825123.1">
    <property type="nucleotide sequence ID" value="NZ_JALKFT010000012.1"/>
</dbReference>
<evidence type="ECO:0000313" key="3">
    <source>
        <dbReference type="Proteomes" id="UP001201873"/>
    </source>
</evidence>
<dbReference type="GO" id="GO:0016787">
    <property type="term" value="F:hydrolase activity"/>
    <property type="evidence" value="ECO:0007669"/>
    <property type="project" value="UniProtKB-KW"/>
</dbReference>
<comment type="caution">
    <text evidence="2">The sequence shown here is derived from an EMBL/GenBank/DDBJ whole genome shotgun (WGS) entry which is preliminary data.</text>
</comment>
<dbReference type="PANTHER" id="PTHR43784">
    <property type="entry name" value="GDSL-LIKE LIPASE/ACYLHYDROLASE, PUTATIVE (AFU_ORTHOLOGUE AFUA_2G00820)-RELATED"/>
    <property type="match status" value="1"/>
</dbReference>
<evidence type="ECO:0000259" key="1">
    <source>
        <dbReference type="Pfam" id="PF13472"/>
    </source>
</evidence>
<dbReference type="InterPro" id="IPR013830">
    <property type="entry name" value="SGNH_hydro"/>
</dbReference>
<keyword evidence="3" id="KW-1185">Reference proteome</keyword>